<dbReference type="EMBL" id="GBXM01095035">
    <property type="protein sequence ID" value="JAH13542.1"/>
    <property type="molecule type" value="Transcribed_RNA"/>
</dbReference>
<reference evidence="1" key="1">
    <citation type="submission" date="2014-11" db="EMBL/GenBank/DDBJ databases">
        <authorList>
            <person name="Amaro Gonzalez C."/>
        </authorList>
    </citation>
    <scope>NUCLEOTIDE SEQUENCE</scope>
</reference>
<reference evidence="1" key="2">
    <citation type="journal article" date="2015" name="Fish Shellfish Immunol.">
        <title>Early steps in the European eel (Anguilla anguilla)-Vibrio vulnificus interaction in the gills: Role of the RtxA13 toxin.</title>
        <authorList>
            <person name="Callol A."/>
            <person name="Pajuelo D."/>
            <person name="Ebbesson L."/>
            <person name="Teles M."/>
            <person name="MacKenzie S."/>
            <person name="Amaro C."/>
        </authorList>
    </citation>
    <scope>NUCLEOTIDE SEQUENCE</scope>
</reference>
<protein>
    <submittedName>
        <fullName evidence="1">Uncharacterized protein</fullName>
    </submittedName>
</protein>
<evidence type="ECO:0000313" key="1">
    <source>
        <dbReference type="EMBL" id="JAH13542.1"/>
    </source>
</evidence>
<sequence length="46" mass="5469">MIFAYDFQQRVCMLYLDPEASVRTVVQISGHLFYIVGQNKFVLYQH</sequence>
<organism evidence="1">
    <name type="scientific">Anguilla anguilla</name>
    <name type="common">European freshwater eel</name>
    <name type="synonym">Muraena anguilla</name>
    <dbReference type="NCBI Taxonomy" id="7936"/>
    <lineage>
        <taxon>Eukaryota</taxon>
        <taxon>Metazoa</taxon>
        <taxon>Chordata</taxon>
        <taxon>Craniata</taxon>
        <taxon>Vertebrata</taxon>
        <taxon>Euteleostomi</taxon>
        <taxon>Actinopterygii</taxon>
        <taxon>Neopterygii</taxon>
        <taxon>Teleostei</taxon>
        <taxon>Anguilliformes</taxon>
        <taxon>Anguillidae</taxon>
        <taxon>Anguilla</taxon>
    </lineage>
</organism>
<proteinExistence type="predicted"/>
<accession>A0A0E9QAI0</accession>
<name>A0A0E9QAI0_ANGAN</name>
<dbReference type="AlphaFoldDB" id="A0A0E9QAI0"/>